<gene>
    <name evidence="4" type="ORF">FPHYL_13733</name>
</gene>
<sequence length="309" mass="33743">MSRSILVTGATGKQGGAVVQALVKRYSSKFTILAVTRNAQSPSAQRLAKTSSVKVVQGDLDNTFALFQAAEKAVSGGIWGVFSVQAAVGGGATSETELRQGKGLIDEAIKHNVRQFVYSSVDRGGNDQSWGKATNIPHFQVKNQIEKYLRDQTANGKSSMNWTILRPVIFFDNIAPGFEAKVFMTSFRDVMKDKPLQWIATSDIGIFAAEVFNNPDHEQYKKKAIGIAGEELTFQDMNIAFKQVTGHGIGTTFGFLGKALKAGVKEVGTMLDWFKAEGYNADMALARSIHPGVKGVREWLKEDSAFTRH</sequence>
<proteinExistence type="inferred from homology"/>
<dbReference type="Gene3D" id="3.90.25.10">
    <property type="entry name" value="UDP-galactose 4-epimerase, domain 1"/>
    <property type="match status" value="1"/>
</dbReference>
<dbReference type="InterPro" id="IPR036291">
    <property type="entry name" value="NAD(P)-bd_dom_sf"/>
</dbReference>
<dbReference type="SUPFAM" id="SSF51735">
    <property type="entry name" value="NAD(P)-binding Rossmann-fold domains"/>
    <property type="match status" value="1"/>
</dbReference>
<comment type="similarity">
    <text evidence="1">Belongs to the NmrA-type oxidoreductase family.</text>
</comment>
<accession>A0A8H5IE02</accession>
<dbReference type="Proteomes" id="UP000582016">
    <property type="component" value="Unassembled WGS sequence"/>
</dbReference>
<dbReference type="OrthoDB" id="9997102at2759"/>
<evidence type="ECO:0000256" key="2">
    <source>
        <dbReference type="ARBA" id="ARBA00022857"/>
    </source>
</evidence>
<name>A0A8H5IE02_9HYPO</name>
<dbReference type="EMBL" id="JAAOAQ010000891">
    <property type="protein sequence ID" value="KAF5532681.1"/>
    <property type="molecule type" value="Genomic_DNA"/>
</dbReference>
<dbReference type="PANTHER" id="PTHR42748">
    <property type="entry name" value="NITROGEN METABOLITE REPRESSION PROTEIN NMRA FAMILY MEMBER"/>
    <property type="match status" value="1"/>
</dbReference>
<dbReference type="GO" id="GO:0005634">
    <property type="term" value="C:nucleus"/>
    <property type="evidence" value="ECO:0007669"/>
    <property type="project" value="TreeGrafter"/>
</dbReference>
<evidence type="ECO:0000256" key="1">
    <source>
        <dbReference type="ARBA" id="ARBA00006328"/>
    </source>
</evidence>
<evidence type="ECO:0000313" key="5">
    <source>
        <dbReference type="Proteomes" id="UP000582016"/>
    </source>
</evidence>
<protein>
    <recommendedName>
        <fullName evidence="3">NmrA-like domain-containing protein</fullName>
    </recommendedName>
</protein>
<dbReference type="InterPro" id="IPR008030">
    <property type="entry name" value="NmrA-like"/>
</dbReference>
<evidence type="ECO:0000313" key="4">
    <source>
        <dbReference type="EMBL" id="KAF5532681.1"/>
    </source>
</evidence>
<dbReference type="InterPro" id="IPR051164">
    <property type="entry name" value="NmrA-like_oxidored"/>
</dbReference>
<organism evidence="4 5">
    <name type="scientific">Fusarium phyllophilum</name>
    <dbReference type="NCBI Taxonomy" id="47803"/>
    <lineage>
        <taxon>Eukaryota</taxon>
        <taxon>Fungi</taxon>
        <taxon>Dikarya</taxon>
        <taxon>Ascomycota</taxon>
        <taxon>Pezizomycotina</taxon>
        <taxon>Sordariomycetes</taxon>
        <taxon>Hypocreomycetidae</taxon>
        <taxon>Hypocreales</taxon>
        <taxon>Nectriaceae</taxon>
        <taxon>Fusarium</taxon>
        <taxon>Fusarium fujikuroi species complex</taxon>
    </lineage>
</organism>
<keyword evidence="5" id="KW-1185">Reference proteome</keyword>
<comment type="caution">
    <text evidence="4">The sequence shown here is derived from an EMBL/GenBank/DDBJ whole genome shotgun (WGS) entry which is preliminary data.</text>
</comment>
<dbReference type="AlphaFoldDB" id="A0A8H5IE02"/>
<evidence type="ECO:0000259" key="3">
    <source>
        <dbReference type="Pfam" id="PF05368"/>
    </source>
</evidence>
<keyword evidence="2" id="KW-0521">NADP</keyword>
<reference evidence="4 5" key="1">
    <citation type="submission" date="2020-05" db="EMBL/GenBank/DDBJ databases">
        <title>Identification and distribution of gene clusters putatively required for synthesis of sphingolipid metabolism inhibitors in phylogenetically diverse species of the filamentous fungus Fusarium.</title>
        <authorList>
            <person name="Kim H.-S."/>
            <person name="Busman M."/>
            <person name="Brown D.W."/>
            <person name="Divon H."/>
            <person name="Uhlig S."/>
            <person name="Proctor R.H."/>
        </authorList>
    </citation>
    <scope>NUCLEOTIDE SEQUENCE [LARGE SCALE GENOMIC DNA]</scope>
    <source>
        <strain evidence="4 5">NRRL 13617</strain>
    </source>
</reference>
<feature type="domain" description="NmrA-like" evidence="3">
    <location>
        <begin position="2"/>
        <end position="262"/>
    </location>
</feature>
<dbReference type="CDD" id="cd05251">
    <property type="entry name" value="NmrA_like_SDR_a"/>
    <property type="match status" value="1"/>
</dbReference>
<dbReference type="Gene3D" id="3.40.50.720">
    <property type="entry name" value="NAD(P)-binding Rossmann-like Domain"/>
    <property type="match status" value="1"/>
</dbReference>
<dbReference type="Pfam" id="PF05368">
    <property type="entry name" value="NmrA"/>
    <property type="match status" value="1"/>
</dbReference>
<dbReference type="PANTHER" id="PTHR42748:SF25">
    <property type="entry name" value="NMRA FAMILY PROTEIN"/>
    <property type="match status" value="1"/>
</dbReference>